<proteinExistence type="predicted"/>
<dbReference type="InterPro" id="IPR011611">
    <property type="entry name" value="PfkB_dom"/>
</dbReference>
<dbReference type="KEGG" id="cmag:CBW24_15375"/>
<dbReference type="InterPro" id="IPR029056">
    <property type="entry name" value="Ribokinase-like"/>
</dbReference>
<dbReference type="PANTHER" id="PTHR10584:SF157">
    <property type="entry name" value="SULFOFRUCTOSE KINASE"/>
    <property type="match status" value="1"/>
</dbReference>
<evidence type="ECO:0000256" key="1">
    <source>
        <dbReference type="ARBA" id="ARBA00022679"/>
    </source>
</evidence>
<dbReference type="PANTHER" id="PTHR10584">
    <property type="entry name" value="SUGAR KINASE"/>
    <property type="match status" value="1"/>
</dbReference>
<evidence type="ECO:0000256" key="3">
    <source>
        <dbReference type="SAM" id="MobiDB-lite"/>
    </source>
</evidence>
<reference evidence="5 6" key="1">
    <citation type="submission" date="2017-05" db="EMBL/GenBank/DDBJ databases">
        <title>Comparative genomic and metabolic analysis of manganese-oxidizing mechanisms in Celeribater manganoxidans DY25T: its adaption to the environment of polymetallic nodule.</title>
        <authorList>
            <person name="Wang X."/>
        </authorList>
    </citation>
    <scope>NUCLEOTIDE SEQUENCE [LARGE SCALE GENOMIC DNA]</scope>
    <source>
        <strain evidence="5 6">DY25</strain>
        <plasmid evidence="6">pdy25-a</plasmid>
    </source>
</reference>
<protein>
    <recommendedName>
        <fullName evidence="4">Carbohydrate kinase PfkB domain-containing protein</fullName>
    </recommendedName>
</protein>
<dbReference type="Pfam" id="PF00294">
    <property type="entry name" value="PfkB"/>
    <property type="match status" value="1"/>
</dbReference>
<dbReference type="AlphaFoldDB" id="A0A291M3Q1"/>
<evidence type="ECO:0000313" key="6">
    <source>
        <dbReference type="Proteomes" id="UP000219050"/>
    </source>
</evidence>
<keyword evidence="6" id="KW-1185">Reference proteome</keyword>
<dbReference type="PROSITE" id="PS00584">
    <property type="entry name" value="PFKB_KINASES_2"/>
    <property type="match status" value="1"/>
</dbReference>
<dbReference type="EMBL" id="CP021405">
    <property type="protein sequence ID" value="ATI43534.1"/>
    <property type="molecule type" value="Genomic_DNA"/>
</dbReference>
<dbReference type="GO" id="GO:0005829">
    <property type="term" value="C:cytosol"/>
    <property type="evidence" value="ECO:0007669"/>
    <property type="project" value="TreeGrafter"/>
</dbReference>
<evidence type="ECO:0000256" key="2">
    <source>
        <dbReference type="ARBA" id="ARBA00022777"/>
    </source>
</evidence>
<keyword evidence="2" id="KW-0418">Kinase</keyword>
<feature type="region of interest" description="Disordered" evidence="3">
    <location>
        <begin position="1"/>
        <end position="32"/>
    </location>
</feature>
<dbReference type="InterPro" id="IPR002173">
    <property type="entry name" value="Carboh/pur_kinase_PfkB_CS"/>
</dbReference>
<keyword evidence="1" id="KW-0808">Transferase</keyword>
<evidence type="ECO:0000313" key="5">
    <source>
        <dbReference type="EMBL" id="ATI43534.1"/>
    </source>
</evidence>
<keyword evidence="5" id="KW-0614">Plasmid</keyword>
<dbReference type="Gene3D" id="3.40.1190.20">
    <property type="match status" value="1"/>
</dbReference>
<name>A0A291M3Q1_9RHOB</name>
<evidence type="ECO:0000259" key="4">
    <source>
        <dbReference type="Pfam" id="PF00294"/>
    </source>
</evidence>
<gene>
    <name evidence="5" type="ORF">CBW24_15375</name>
</gene>
<organism evidence="5 6">
    <name type="scientific">Pacificitalea manganoxidans</name>
    <dbReference type="NCBI Taxonomy" id="1411902"/>
    <lineage>
        <taxon>Bacteria</taxon>
        <taxon>Pseudomonadati</taxon>
        <taxon>Pseudomonadota</taxon>
        <taxon>Alphaproteobacteria</taxon>
        <taxon>Rhodobacterales</taxon>
        <taxon>Paracoccaceae</taxon>
        <taxon>Pacificitalea</taxon>
    </lineage>
</organism>
<feature type="domain" description="Carbohydrate kinase PfkB" evidence="4">
    <location>
        <begin position="57"/>
        <end position="337"/>
    </location>
</feature>
<dbReference type="GO" id="GO:0016301">
    <property type="term" value="F:kinase activity"/>
    <property type="evidence" value="ECO:0007669"/>
    <property type="project" value="UniProtKB-KW"/>
</dbReference>
<sequence length="351" mass="36013">MRGHVPPRADLRRAVTMPRPAPGAKRRSSQALAPAGHCRYADADLIKGARAMSSPTASVVCAGLATVDMLMHVPDPIIAGAKHRARDSAITTGGSAANAAAAVARLGGHALIAAVIGDDMFGDLLRADVAAMGADEALLQVRPGLPTPRSAVLIDAAGERTIVNHRAADLHRGGLLLADPFPYRAALCDTRWPEGAADLMRAARAAGVPAVIDAEAPVRHAETALRLATHVAFSEQGLEDFAGGVDAAALARAQAELGVWVCVTRGGAPVLVHDGAAVSEIATFPITPVDTLGAGDVWHGAFALALAEGRAEREAVRRANAAAALKAAAHGGRRAIPDLPTLEAFLAQHPI</sequence>
<dbReference type="SUPFAM" id="SSF53613">
    <property type="entry name" value="Ribokinase-like"/>
    <property type="match status" value="1"/>
</dbReference>
<dbReference type="Proteomes" id="UP000219050">
    <property type="component" value="Plasmid pDY25-A"/>
</dbReference>
<accession>A0A291M3Q1</accession>
<geneLocation type="plasmid" evidence="6">
    <name>pdy25-a</name>
</geneLocation>